<proteinExistence type="predicted"/>
<gene>
    <name evidence="1" type="ORF">Tfer_2341</name>
</gene>
<dbReference type="AlphaFoldDB" id="A0A0L6W0J5"/>
<accession>A0A0L6W0J5</accession>
<dbReference type="SUPFAM" id="SSF53163">
    <property type="entry name" value="HybD-like"/>
    <property type="match status" value="1"/>
</dbReference>
<reference evidence="2" key="1">
    <citation type="submission" date="2015-07" db="EMBL/GenBank/DDBJ databases">
        <title>Complete Genome of Thermincola ferriacetica strain Z-0001T.</title>
        <authorList>
            <person name="Lusk B."/>
            <person name="Badalamenti J.P."/>
            <person name="Parameswaran P."/>
            <person name="Bond D.R."/>
            <person name="Torres C.I."/>
        </authorList>
    </citation>
    <scope>NUCLEOTIDE SEQUENCE [LARGE SCALE GENOMIC DNA]</scope>
    <source>
        <strain evidence="2">Z-0001</strain>
    </source>
</reference>
<comment type="caution">
    <text evidence="1">The sequence shown here is derived from an EMBL/GenBank/DDBJ whole genome shotgun (WGS) entry which is preliminary data.</text>
</comment>
<organism evidence="1 2">
    <name type="scientific">Thermincola ferriacetica</name>
    <dbReference type="NCBI Taxonomy" id="281456"/>
    <lineage>
        <taxon>Bacteria</taxon>
        <taxon>Bacillati</taxon>
        <taxon>Bacillota</taxon>
        <taxon>Clostridia</taxon>
        <taxon>Eubacteriales</taxon>
        <taxon>Thermincolaceae</taxon>
        <taxon>Thermincola</taxon>
    </lineage>
</organism>
<dbReference type="Proteomes" id="UP000037175">
    <property type="component" value="Unassembled WGS sequence"/>
</dbReference>
<sequence length="185" mass="20287">MEYKFHYGDKEGQKLMLELLIEMMKGYQEVTILCIGTDRVSGDSLGPLTGTLIKEEYPWARVFGTLDTPVHALNLEEVTRKIKTMHPSALVIAVDACLGRANNVDNIVLCAEPLKPGIGVDKELAPVGDVSVKGIVNVGGFMPTMVLQSTRLNSVYNMAKIIAGTIVQALVAHKNFRNLYKLKEA</sequence>
<keyword evidence="2" id="KW-1185">Reference proteome</keyword>
<name>A0A0L6W0J5_9FIRM</name>
<evidence type="ECO:0000313" key="2">
    <source>
        <dbReference type="Proteomes" id="UP000037175"/>
    </source>
</evidence>
<evidence type="ECO:0000313" key="1">
    <source>
        <dbReference type="EMBL" id="KNZ68981.1"/>
    </source>
</evidence>
<dbReference type="RefSeq" id="WP_013119635.1">
    <property type="nucleotide sequence ID" value="NZ_LGTE01000018.1"/>
</dbReference>
<dbReference type="PATRIC" id="fig|281456.6.peg.2481"/>
<protein>
    <submittedName>
        <fullName evidence="1">Sporulation protein YyaC</fullName>
    </submittedName>
</protein>
<dbReference type="NCBIfam" id="TIGR02841">
    <property type="entry name" value="spore_YyaC"/>
    <property type="match status" value="1"/>
</dbReference>
<dbReference type="Pfam" id="PF06866">
    <property type="entry name" value="DUF1256"/>
    <property type="match status" value="1"/>
</dbReference>
<dbReference type="InterPro" id="IPR009665">
    <property type="entry name" value="YyaC"/>
</dbReference>
<dbReference type="InterPro" id="IPR023430">
    <property type="entry name" value="Pept_HybD-like_dom_sf"/>
</dbReference>
<dbReference type="EMBL" id="LGTE01000018">
    <property type="protein sequence ID" value="KNZ68981.1"/>
    <property type="molecule type" value="Genomic_DNA"/>
</dbReference>